<keyword evidence="2" id="KW-1185">Reference proteome</keyword>
<accession>A0ABN9PEE4</accession>
<gene>
    <name evidence="1" type="ORF">PCOR1329_LOCUS376</name>
</gene>
<organism evidence="1 2">
    <name type="scientific">Prorocentrum cordatum</name>
    <dbReference type="NCBI Taxonomy" id="2364126"/>
    <lineage>
        <taxon>Eukaryota</taxon>
        <taxon>Sar</taxon>
        <taxon>Alveolata</taxon>
        <taxon>Dinophyceae</taxon>
        <taxon>Prorocentrales</taxon>
        <taxon>Prorocentraceae</taxon>
        <taxon>Prorocentrum</taxon>
    </lineage>
</organism>
<sequence length="63" mass="6658">RRRGRRLPRLLLRAGGEAGVPGQILAQGEPGLQAAALAGVPGAALARLQALRAPRLWQELEGR</sequence>
<dbReference type="Proteomes" id="UP001189429">
    <property type="component" value="Unassembled WGS sequence"/>
</dbReference>
<evidence type="ECO:0000313" key="1">
    <source>
        <dbReference type="EMBL" id="CAK0788502.1"/>
    </source>
</evidence>
<reference evidence="1" key="1">
    <citation type="submission" date="2023-10" db="EMBL/GenBank/DDBJ databases">
        <authorList>
            <person name="Chen Y."/>
            <person name="Shah S."/>
            <person name="Dougan E. K."/>
            <person name="Thang M."/>
            <person name="Chan C."/>
        </authorList>
    </citation>
    <scope>NUCLEOTIDE SEQUENCE [LARGE SCALE GENOMIC DNA]</scope>
</reference>
<proteinExistence type="predicted"/>
<comment type="caution">
    <text evidence="1">The sequence shown here is derived from an EMBL/GenBank/DDBJ whole genome shotgun (WGS) entry which is preliminary data.</text>
</comment>
<dbReference type="EMBL" id="CAUYUJ010000068">
    <property type="protein sequence ID" value="CAK0788502.1"/>
    <property type="molecule type" value="Genomic_DNA"/>
</dbReference>
<feature type="non-terminal residue" evidence="1">
    <location>
        <position position="1"/>
    </location>
</feature>
<feature type="non-terminal residue" evidence="1">
    <location>
        <position position="63"/>
    </location>
</feature>
<name>A0ABN9PEE4_9DINO</name>
<protein>
    <submittedName>
        <fullName evidence="1">Uncharacterized protein</fullName>
    </submittedName>
</protein>
<evidence type="ECO:0000313" key="2">
    <source>
        <dbReference type="Proteomes" id="UP001189429"/>
    </source>
</evidence>